<proteinExistence type="predicted"/>
<evidence type="ECO:0000313" key="2">
    <source>
        <dbReference type="EMBL" id="KAB0677180.1"/>
    </source>
</evidence>
<dbReference type="Proteomes" id="UP000432089">
    <property type="component" value="Unassembled WGS sequence"/>
</dbReference>
<dbReference type="EMBL" id="VZDO01000018">
    <property type="protein sequence ID" value="KAB0677180.1"/>
    <property type="molecule type" value="Genomic_DNA"/>
</dbReference>
<dbReference type="RefSeq" id="WP_150972409.1">
    <property type="nucleotide sequence ID" value="NZ_VZDO01000018.1"/>
</dbReference>
<accession>A0A7V7TV42</accession>
<feature type="region of interest" description="Disordered" evidence="1">
    <location>
        <begin position="45"/>
        <end position="69"/>
    </location>
</feature>
<evidence type="ECO:0000313" key="3">
    <source>
        <dbReference type="Proteomes" id="UP000432089"/>
    </source>
</evidence>
<evidence type="ECO:0000256" key="1">
    <source>
        <dbReference type="SAM" id="MobiDB-lite"/>
    </source>
</evidence>
<sequence>MLLEREKRPGRLEEMKAQDMMLEQVLDLHESLAALAAMMFGDAGREPQTADAREAPAPAGPADKIPSAA</sequence>
<dbReference type="AlphaFoldDB" id="A0A7V7TV42"/>
<keyword evidence="3" id="KW-1185">Reference proteome</keyword>
<gene>
    <name evidence="2" type="ORF">F6X38_18825</name>
</gene>
<name>A0A7V7TV42_9HYPH</name>
<protein>
    <submittedName>
        <fullName evidence="2">Uncharacterized protein</fullName>
    </submittedName>
</protein>
<comment type="caution">
    <text evidence="2">The sequence shown here is derived from an EMBL/GenBank/DDBJ whole genome shotgun (WGS) entry which is preliminary data.</text>
</comment>
<reference evidence="2 3" key="1">
    <citation type="submission" date="2019-09" db="EMBL/GenBank/DDBJ databases">
        <title>YIM 132180 draft genome.</title>
        <authorList>
            <person name="Zhang K."/>
        </authorList>
    </citation>
    <scope>NUCLEOTIDE SEQUENCE [LARGE SCALE GENOMIC DNA]</scope>
    <source>
        <strain evidence="2 3">YIM 132180</strain>
    </source>
</reference>
<organism evidence="2 3">
    <name type="scientific">Plantimonas leprariae</name>
    <dbReference type="NCBI Taxonomy" id="2615207"/>
    <lineage>
        <taxon>Bacteria</taxon>
        <taxon>Pseudomonadati</taxon>
        <taxon>Pseudomonadota</taxon>
        <taxon>Alphaproteobacteria</taxon>
        <taxon>Hyphomicrobiales</taxon>
        <taxon>Aurantimonadaceae</taxon>
        <taxon>Plantimonas</taxon>
    </lineage>
</organism>